<evidence type="ECO:0000313" key="3">
    <source>
        <dbReference type="WBParaSite" id="ACAC_0000297701-mRNA-1"/>
    </source>
</evidence>
<reference evidence="2" key="1">
    <citation type="submission" date="2012-09" db="EMBL/GenBank/DDBJ databases">
        <authorList>
            <person name="Martin A.A."/>
        </authorList>
    </citation>
    <scope>NUCLEOTIDE SEQUENCE</scope>
</reference>
<protein>
    <submittedName>
        <fullName evidence="3">DB domain-containing protein</fullName>
    </submittedName>
</protein>
<evidence type="ECO:0000259" key="1">
    <source>
        <dbReference type="Pfam" id="PF01682"/>
    </source>
</evidence>
<evidence type="ECO:0000313" key="2">
    <source>
        <dbReference type="Proteomes" id="UP000035642"/>
    </source>
</evidence>
<name>A0A0K0CZ52_ANGCA</name>
<dbReference type="WBParaSite" id="ACAC_0000297701-mRNA-1">
    <property type="protein sequence ID" value="ACAC_0000297701-mRNA-1"/>
    <property type="gene ID" value="ACAC_0000297701"/>
</dbReference>
<accession>A0A0K0CZ52</accession>
<dbReference type="STRING" id="6313.A0A0K0CZ52"/>
<proteinExistence type="predicted"/>
<dbReference type="Proteomes" id="UP000035642">
    <property type="component" value="Unassembled WGS sequence"/>
</dbReference>
<dbReference type="InterPro" id="IPR002602">
    <property type="entry name" value="DB"/>
</dbReference>
<feature type="domain" description="Domain of unknown function DB" evidence="1">
    <location>
        <begin position="12"/>
        <end position="75"/>
    </location>
</feature>
<dbReference type="PANTHER" id="PTHR46705:SF12">
    <property type="entry name" value="DOMAIN OF UNKNOWN FUNCTION DB DOMAIN-CONTAINING PROTEIN"/>
    <property type="match status" value="1"/>
</dbReference>
<dbReference type="Pfam" id="PF01682">
    <property type="entry name" value="DB"/>
    <property type="match status" value="1"/>
</dbReference>
<organism evidence="2 3">
    <name type="scientific">Angiostrongylus cantonensis</name>
    <name type="common">Rat lungworm</name>
    <dbReference type="NCBI Taxonomy" id="6313"/>
    <lineage>
        <taxon>Eukaryota</taxon>
        <taxon>Metazoa</taxon>
        <taxon>Ecdysozoa</taxon>
        <taxon>Nematoda</taxon>
        <taxon>Chromadorea</taxon>
        <taxon>Rhabditida</taxon>
        <taxon>Rhabditina</taxon>
        <taxon>Rhabditomorpha</taxon>
        <taxon>Strongyloidea</taxon>
        <taxon>Metastrongylidae</taxon>
        <taxon>Angiostrongylus</taxon>
    </lineage>
</organism>
<keyword evidence="2" id="KW-1185">Reference proteome</keyword>
<reference evidence="3" key="2">
    <citation type="submission" date="2017-02" db="UniProtKB">
        <authorList>
            <consortium name="WormBaseParasite"/>
        </authorList>
    </citation>
    <scope>IDENTIFICATION</scope>
</reference>
<dbReference type="PANTHER" id="PTHR46705">
    <property type="entry name" value="PROTEIN CBG09805"/>
    <property type="match status" value="1"/>
</dbReference>
<dbReference type="AlphaFoldDB" id="A0A0K0CZ52"/>
<sequence>MLIVLPFIAECSRKGNTVSHVWDCLSSRHDHTECCKRQRVLPRCLPYCKADGAVPTNLRKYGICVGQFHKYRVCFQEYLKNNPSIRGDQ</sequence>